<dbReference type="PANTHER" id="PTHR11465">
    <property type="entry name" value="CATALASE"/>
    <property type="match status" value="1"/>
</dbReference>
<dbReference type="InterPro" id="IPR020835">
    <property type="entry name" value="Catalase_sf"/>
</dbReference>
<feature type="compositionally biased region" description="Polar residues" evidence="14">
    <location>
        <begin position="29"/>
        <end position="48"/>
    </location>
</feature>
<reference evidence="16" key="1">
    <citation type="submission" date="2022-07" db="EMBL/GenBank/DDBJ databases">
        <title>Phylogenomic reconstructions and comparative analyses of Kickxellomycotina fungi.</title>
        <authorList>
            <person name="Reynolds N.K."/>
            <person name="Stajich J.E."/>
            <person name="Barry K."/>
            <person name="Grigoriev I.V."/>
            <person name="Crous P."/>
            <person name="Smith M.E."/>
        </authorList>
    </citation>
    <scope>NUCLEOTIDE SEQUENCE</scope>
    <source>
        <strain evidence="16">IMI 214461</strain>
    </source>
</reference>
<keyword evidence="4 11" id="KW-0479">Metal-binding</keyword>
<dbReference type="AlphaFoldDB" id="A0A9W8EIF5"/>
<sequence length="512" mass="57363">MAPTSPVFQSDCDQKIMSQHPTDAPSAASRGTLTTANGNPVDNNQTSMTAGSFGPVVLQDFHLIDKLAHFDRERIPERVVHAKGAGAHGCFEVTKDISHLTCAKFLNRVGKRTPIFTRFSTVGGELGSADTARDPRGFSVKFYTEEGNWDMVGNNTPIFFIRDPIKFPDFIHTQKRHPQTHLPDATMMWDFWSLVPESLHQVTILMSDRGIPDGYRHMHGYSSHTLKLVKADGSFHYVKWHFRTEQGVKNILPEEAARLAGVDPNYATRDLFSAIERGEHPAWKVYIQVFTEEEALKYRFNPFDVTKVVSQKDFPLHEVGRMVLNRNPENYFAEVEQAAFCPSHMVPGIAPSPDRMLQGRLFSYADTHRHRLGANYHQIPINRPINGANNHQRDGAMAINGNGGSAPNYEPNSFGGPAQNNLAGQTHAANFAVRGDVARHTYELTDDDFVQVGALYNLFDNEQKSRLATTIASTLSQTPVFIQKRQLKHFHRADRDYGRRVEAALKAAGSKI</sequence>
<dbReference type="PROSITE" id="PS51402">
    <property type="entry name" value="CATALASE_3"/>
    <property type="match status" value="1"/>
</dbReference>
<comment type="cofactor">
    <cofactor evidence="11">
        <name>heme</name>
        <dbReference type="ChEBI" id="CHEBI:30413"/>
    </cofactor>
</comment>
<evidence type="ECO:0000256" key="13">
    <source>
        <dbReference type="RuleBase" id="RU004142"/>
    </source>
</evidence>
<evidence type="ECO:0000256" key="4">
    <source>
        <dbReference type="ARBA" id="ARBA00022723"/>
    </source>
</evidence>
<dbReference type="InterPro" id="IPR010582">
    <property type="entry name" value="Catalase_immune_responsive"/>
</dbReference>
<accession>A0A9W8EIF5</accession>
<dbReference type="OrthoDB" id="6880011at2759"/>
<feature type="region of interest" description="Disordered" evidence="14">
    <location>
        <begin position="17"/>
        <end position="48"/>
    </location>
</feature>
<dbReference type="PANTHER" id="PTHR11465:SF9">
    <property type="entry name" value="CATALASE"/>
    <property type="match status" value="1"/>
</dbReference>
<evidence type="ECO:0000256" key="1">
    <source>
        <dbReference type="ARBA" id="ARBA00005329"/>
    </source>
</evidence>
<dbReference type="GO" id="GO:0004096">
    <property type="term" value="F:catalase activity"/>
    <property type="evidence" value="ECO:0007669"/>
    <property type="project" value="UniProtKB-EC"/>
</dbReference>
<evidence type="ECO:0000313" key="17">
    <source>
        <dbReference type="Proteomes" id="UP001150907"/>
    </source>
</evidence>
<dbReference type="FunFam" id="2.40.180.10:FF:000001">
    <property type="entry name" value="Catalase"/>
    <property type="match status" value="1"/>
</dbReference>
<dbReference type="InterPro" id="IPR024711">
    <property type="entry name" value="Catalase_clade1/3"/>
</dbReference>
<dbReference type="PIRSF" id="PIRSF038928">
    <property type="entry name" value="Catalase_clade1-3"/>
    <property type="match status" value="1"/>
</dbReference>
<keyword evidence="2 12" id="KW-0575">Peroxidase</keyword>
<name>A0A9W8EIF5_9FUNG</name>
<feature type="binding site" description="axial binding residue" evidence="11">
    <location>
        <position position="364"/>
    </location>
    <ligand>
        <name>heme</name>
        <dbReference type="ChEBI" id="CHEBI:30413"/>
    </ligand>
    <ligandPart>
        <name>Fe</name>
        <dbReference type="ChEBI" id="CHEBI:18248"/>
    </ligandPart>
</feature>
<keyword evidence="17" id="KW-1185">Reference proteome</keyword>
<feature type="active site" evidence="10">
    <location>
        <position position="154"/>
    </location>
</feature>
<evidence type="ECO:0000313" key="16">
    <source>
        <dbReference type="EMBL" id="KAJ2002572.1"/>
    </source>
</evidence>
<proteinExistence type="inferred from homology"/>
<evidence type="ECO:0000256" key="5">
    <source>
        <dbReference type="ARBA" id="ARBA00023002"/>
    </source>
</evidence>
<evidence type="ECO:0000256" key="12">
    <source>
        <dbReference type="RuleBase" id="RU000498"/>
    </source>
</evidence>
<dbReference type="InterPro" id="IPR040333">
    <property type="entry name" value="Catalase_3"/>
</dbReference>
<dbReference type="SMART" id="SM01060">
    <property type="entry name" value="Catalase"/>
    <property type="match status" value="1"/>
</dbReference>
<keyword evidence="5 12" id="KW-0560">Oxidoreductase</keyword>
<dbReference type="InterPro" id="IPR011614">
    <property type="entry name" value="Catalase_core"/>
</dbReference>
<evidence type="ECO:0000256" key="9">
    <source>
        <dbReference type="ARBA" id="ARBA00049254"/>
    </source>
</evidence>
<dbReference type="CDD" id="cd08156">
    <property type="entry name" value="catalase_clade_3"/>
    <property type="match status" value="1"/>
</dbReference>
<dbReference type="PROSITE" id="PS00438">
    <property type="entry name" value="CATALASE_2"/>
    <property type="match status" value="1"/>
</dbReference>
<evidence type="ECO:0000256" key="14">
    <source>
        <dbReference type="SAM" id="MobiDB-lite"/>
    </source>
</evidence>
<dbReference type="Pfam" id="PF06628">
    <property type="entry name" value="Catalase-rel"/>
    <property type="match status" value="1"/>
</dbReference>
<dbReference type="InterPro" id="IPR024708">
    <property type="entry name" value="Catalase_AS"/>
</dbReference>
<comment type="catalytic activity">
    <reaction evidence="9 12">
        <text>2 H2O2 = O2 + 2 H2O</text>
        <dbReference type="Rhea" id="RHEA:20309"/>
        <dbReference type="ChEBI" id="CHEBI:15377"/>
        <dbReference type="ChEBI" id="CHEBI:15379"/>
        <dbReference type="ChEBI" id="CHEBI:16240"/>
        <dbReference type="EC" id="1.11.1.6"/>
    </reaction>
</comment>
<evidence type="ECO:0000259" key="15">
    <source>
        <dbReference type="SMART" id="SM01060"/>
    </source>
</evidence>
<dbReference type="EMBL" id="JANBQF010000290">
    <property type="protein sequence ID" value="KAJ2002572.1"/>
    <property type="molecule type" value="Genomic_DNA"/>
</dbReference>
<organism evidence="16 17">
    <name type="scientific">Coemansia thaxteri</name>
    <dbReference type="NCBI Taxonomy" id="2663907"/>
    <lineage>
        <taxon>Eukaryota</taxon>
        <taxon>Fungi</taxon>
        <taxon>Fungi incertae sedis</taxon>
        <taxon>Zoopagomycota</taxon>
        <taxon>Kickxellomycotina</taxon>
        <taxon>Kickxellomycetes</taxon>
        <taxon>Kickxellales</taxon>
        <taxon>Kickxellaceae</taxon>
        <taxon>Coemansia</taxon>
    </lineage>
</organism>
<evidence type="ECO:0000256" key="7">
    <source>
        <dbReference type="ARBA" id="ARBA00023324"/>
    </source>
</evidence>
<feature type="active site" evidence="10">
    <location>
        <position position="81"/>
    </location>
</feature>
<keyword evidence="3 11" id="KW-0349">Heme</keyword>
<evidence type="ECO:0000256" key="6">
    <source>
        <dbReference type="ARBA" id="ARBA00023004"/>
    </source>
</evidence>
<evidence type="ECO:0000256" key="11">
    <source>
        <dbReference type="PIRSR" id="PIRSR038928-2"/>
    </source>
</evidence>
<protein>
    <recommendedName>
        <fullName evidence="12">Catalase</fullName>
        <ecNumber evidence="12">1.11.1.6</ecNumber>
    </recommendedName>
</protein>
<evidence type="ECO:0000256" key="8">
    <source>
        <dbReference type="ARBA" id="ARBA00044729"/>
    </source>
</evidence>
<comment type="function">
    <text evidence="8 13">Catalyzes the degradation of hydrogen peroxide (H(2)O(2)) generated by peroxisomal oxidases to water and oxygen, thereby protecting cells from the toxic effects of hydrogen peroxide.</text>
</comment>
<dbReference type="GO" id="GO:0005777">
    <property type="term" value="C:peroxisome"/>
    <property type="evidence" value="ECO:0007669"/>
    <property type="project" value="TreeGrafter"/>
</dbReference>
<dbReference type="InterPro" id="IPR018028">
    <property type="entry name" value="Catalase"/>
</dbReference>
<keyword evidence="6 11" id="KW-0408">Iron</keyword>
<dbReference type="SUPFAM" id="SSF56634">
    <property type="entry name" value="Heme-dependent catalase-like"/>
    <property type="match status" value="1"/>
</dbReference>
<comment type="similarity">
    <text evidence="1 12">Belongs to the catalase family.</text>
</comment>
<feature type="domain" description="Catalase core" evidence="15">
    <location>
        <begin position="34"/>
        <end position="418"/>
    </location>
</feature>
<evidence type="ECO:0000256" key="10">
    <source>
        <dbReference type="PIRSR" id="PIRSR038928-1"/>
    </source>
</evidence>
<dbReference type="Gene3D" id="2.40.180.10">
    <property type="entry name" value="Catalase core domain"/>
    <property type="match status" value="1"/>
</dbReference>
<keyword evidence="7 12" id="KW-0376">Hydrogen peroxide</keyword>
<dbReference type="GO" id="GO:0020037">
    <property type="term" value="F:heme binding"/>
    <property type="evidence" value="ECO:0007669"/>
    <property type="project" value="InterPro"/>
</dbReference>
<gene>
    <name evidence="16" type="primary">CAT1_1</name>
    <name evidence="16" type="ORF">H4R26_003540</name>
</gene>
<dbReference type="PRINTS" id="PR00067">
    <property type="entry name" value="CATALASE"/>
</dbReference>
<dbReference type="GO" id="GO:0046872">
    <property type="term" value="F:metal ion binding"/>
    <property type="evidence" value="ECO:0007669"/>
    <property type="project" value="UniProtKB-KW"/>
</dbReference>
<dbReference type="Proteomes" id="UP001150907">
    <property type="component" value="Unassembled WGS sequence"/>
</dbReference>
<dbReference type="EC" id="1.11.1.6" evidence="12"/>
<evidence type="ECO:0000256" key="3">
    <source>
        <dbReference type="ARBA" id="ARBA00022617"/>
    </source>
</evidence>
<dbReference type="PROSITE" id="PS00437">
    <property type="entry name" value="CATALASE_1"/>
    <property type="match status" value="1"/>
</dbReference>
<dbReference type="GO" id="GO:0042542">
    <property type="term" value="P:response to hydrogen peroxide"/>
    <property type="evidence" value="ECO:0007669"/>
    <property type="project" value="TreeGrafter"/>
</dbReference>
<comment type="caution">
    <text evidence="16">The sequence shown here is derived from an EMBL/GenBank/DDBJ whole genome shotgun (WGS) entry which is preliminary data.</text>
</comment>
<evidence type="ECO:0000256" key="2">
    <source>
        <dbReference type="ARBA" id="ARBA00022559"/>
    </source>
</evidence>
<dbReference type="GO" id="GO:0042744">
    <property type="term" value="P:hydrogen peroxide catabolic process"/>
    <property type="evidence" value="ECO:0007669"/>
    <property type="project" value="UniProtKB-KW"/>
</dbReference>
<dbReference type="GO" id="GO:0005739">
    <property type="term" value="C:mitochondrion"/>
    <property type="evidence" value="ECO:0007669"/>
    <property type="project" value="TreeGrafter"/>
</dbReference>
<dbReference type="Pfam" id="PF00199">
    <property type="entry name" value="Catalase"/>
    <property type="match status" value="1"/>
</dbReference>
<dbReference type="InterPro" id="IPR002226">
    <property type="entry name" value="Catalase_haem_BS"/>
</dbReference>